<evidence type="ECO:0000256" key="10">
    <source>
        <dbReference type="ARBA" id="ARBA00040167"/>
    </source>
</evidence>
<dbReference type="EC" id="4.2.1.75" evidence="4"/>
<evidence type="ECO:0000256" key="4">
    <source>
        <dbReference type="ARBA" id="ARBA00013109"/>
    </source>
</evidence>
<organism evidence="15 16">
    <name type="scientific">Aquatica leii</name>
    <dbReference type="NCBI Taxonomy" id="1421715"/>
    <lineage>
        <taxon>Eukaryota</taxon>
        <taxon>Metazoa</taxon>
        <taxon>Ecdysozoa</taxon>
        <taxon>Arthropoda</taxon>
        <taxon>Hexapoda</taxon>
        <taxon>Insecta</taxon>
        <taxon>Pterygota</taxon>
        <taxon>Neoptera</taxon>
        <taxon>Endopterygota</taxon>
        <taxon>Coleoptera</taxon>
        <taxon>Polyphaga</taxon>
        <taxon>Elateriformia</taxon>
        <taxon>Elateroidea</taxon>
        <taxon>Lampyridae</taxon>
        <taxon>Luciolinae</taxon>
        <taxon>Aquatica</taxon>
    </lineage>
</organism>
<reference evidence="16" key="1">
    <citation type="submission" date="2023-01" db="EMBL/GenBank/DDBJ databases">
        <title>Key to firefly adult light organ development and bioluminescence: homeobox transcription factors regulate luciferase expression and transportation to peroxisome.</title>
        <authorList>
            <person name="Fu X."/>
        </authorList>
    </citation>
    <scope>NUCLEOTIDE SEQUENCE [LARGE SCALE GENOMIC DNA]</scope>
</reference>
<keyword evidence="5" id="KW-0350">Heme biosynthesis</keyword>
<comment type="similarity">
    <text evidence="3">Belongs to the TPRG1 family.</text>
</comment>
<dbReference type="GO" id="GO:0006785">
    <property type="term" value="P:heme B biosynthetic process"/>
    <property type="evidence" value="ECO:0007669"/>
    <property type="project" value="UniProtKB-ARBA"/>
</dbReference>
<dbReference type="EMBL" id="JARPUR010000005">
    <property type="protein sequence ID" value="KAK4875848.1"/>
    <property type="molecule type" value="Genomic_DNA"/>
</dbReference>
<protein>
    <recommendedName>
        <fullName evidence="10">Uroporphyrinogen-III synthase</fullName>
        <ecNumber evidence="4">4.2.1.75</ecNumber>
    </recommendedName>
    <alternativeName>
        <fullName evidence="9">Hydroxymethylbilane hydrolyase [cyclizing]</fullName>
    </alternativeName>
    <alternativeName>
        <fullName evidence="8">Uroporphyrinogen-III cosynthase</fullName>
    </alternativeName>
</protein>
<name>A0AAN7SMD7_9COLE</name>
<proteinExistence type="inferred from homology"/>
<evidence type="ECO:0000256" key="6">
    <source>
        <dbReference type="ARBA" id="ARBA00023239"/>
    </source>
</evidence>
<dbReference type="SUPFAM" id="SSF69618">
    <property type="entry name" value="HemD-like"/>
    <property type="match status" value="1"/>
</dbReference>
<comment type="similarity">
    <text evidence="2">Belongs to the uroporphyrinogen-III synthase family.</text>
</comment>
<dbReference type="InterPro" id="IPR003754">
    <property type="entry name" value="4pyrrol_synth_uPrphyn_synth"/>
</dbReference>
<comment type="caution">
    <text evidence="15">The sequence shown here is derived from an EMBL/GenBank/DDBJ whole genome shotgun (WGS) entry which is preliminary data.</text>
</comment>
<evidence type="ECO:0000259" key="14">
    <source>
        <dbReference type="PROSITE" id="PS51791"/>
    </source>
</evidence>
<dbReference type="Pfam" id="PF12456">
    <property type="entry name" value="hSac2"/>
    <property type="match status" value="1"/>
</dbReference>
<feature type="region of interest" description="Disordered" evidence="13">
    <location>
        <begin position="687"/>
        <end position="712"/>
    </location>
</feature>
<evidence type="ECO:0000256" key="2">
    <source>
        <dbReference type="ARBA" id="ARBA00008133"/>
    </source>
</evidence>
<dbReference type="PANTHER" id="PTHR31108">
    <property type="entry name" value="TUMOR PROTEIN P63-REGULATED GENE 1-LIKE PROTEIN"/>
    <property type="match status" value="1"/>
</dbReference>
<evidence type="ECO:0000256" key="3">
    <source>
        <dbReference type="ARBA" id="ARBA00009163"/>
    </source>
</evidence>
<comment type="function">
    <text evidence="12">Catalyzes cyclization of the linear tetrapyrrole, hydroxymethylbilane, to the macrocyclic uroporphyrinogen III, the branch point for the various sub-pathways leading to the wide diversity of porphyrins. Porphyrins act as cofactors for a multitude of enzymes that perform a variety of processes within the cell such as methionine synthesis (vitamin B12) or oxygen transport (heme).</text>
</comment>
<evidence type="ECO:0000256" key="5">
    <source>
        <dbReference type="ARBA" id="ARBA00023133"/>
    </source>
</evidence>
<comment type="pathway">
    <text evidence="1">Porphyrin-containing compound metabolism; protoporphyrin-IX biosynthesis; coproporphyrinogen-III from 5-aminolevulinate: step 3/4.</text>
</comment>
<evidence type="ECO:0000256" key="11">
    <source>
        <dbReference type="ARBA" id="ARBA00048617"/>
    </source>
</evidence>
<keyword evidence="16" id="KW-1185">Reference proteome</keyword>
<dbReference type="GO" id="GO:0005737">
    <property type="term" value="C:cytoplasm"/>
    <property type="evidence" value="ECO:0007669"/>
    <property type="project" value="TreeGrafter"/>
</dbReference>
<gene>
    <name evidence="15" type="ORF">RN001_012270</name>
</gene>
<evidence type="ECO:0000256" key="13">
    <source>
        <dbReference type="SAM" id="MobiDB-lite"/>
    </source>
</evidence>
<evidence type="ECO:0000313" key="16">
    <source>
        <dbReference type="Proteomes" id="UP001353858"/>
    </source>
</evidence>
<dbReference type="Pfam" id="PF02602">
    <property type="entry name" value="HEM4"/>
    <property type="match status" value="1"/>
</dbReference>
<dbReference type="Gene3D" id="3.40.50.10090">
    <property type="match status" value="2"/>
</dbReference>
<dbReference type="InterPro" id="IPR034753">
    <property type="entry name" value="hSac2"/>
</dbReference>
<dbReference type="CDD" id="cd06578">
    <property type="entry name" value="HemD"/>
    <property type="match status" value="1"/>
</dbReference>
<accession>A0AAN7SMD7</accession>
<evidence type="ECO:0000256" key="9">
    <source>
        <dbReference type="ARBA" id="ARBA00032649"/>
    </source>
</evidence>
<evidence type="ECO:0000256" key="12">
    <source>
        <dbReference type="ARBA" id="ARBA00060039"/>
    </source>
</evidence>
<dbReference type="InterPro" id="IPR036108">
    <property type="entry name" value="4pyrrol_syn_uPrphyn_synt_sf"/>
</dbReference>
<evidence type="ECO:0000313" key="15">
    <source>
        <dbReference type="EMBL" id="KAK4875848.1"/>
    </source>
</evidence>
<dbReference type="InterPro" id="IPR022158">
    <property type="entry name" value="Inositol_phosphatase"/>
</dbReference>
<dbReference type="GO" id="GO:0004852">
    <property type="term" value="F:uroporphyrinogen-III synthase activity"/>
    <property type="evidence" value="ECO:0007669"/>
    <property type="project" value="UniProtKB-EC"/>
</dbReference>
<feature type="compositionally biased region" description="Polar residues" evidence="13">
    <location>
        <begin position="692"/>
        <end position="704"/>
    </location>
</feature>
<dbReference type="InterPro" id="IPR040242">
    <property type="entry name" value="TPRG1-like"/>
</dbReference>
<dbReference type="AlphaFoldDB" id="A0AAN7SMD7"/>
<keyword evidence="7" id="KW-0627">Porphyrin biosynthesis</keyword>
<sequence length="724" mass="81960">MCSTKETIKFNTPLQSWAVKVFPVVEIVNGFNDVALNAFGFLGHDIALVIHFPCIVTFLEPVMKFLNNCILLLKAEKSDTEDKYDAALSGKGFLVKHIKTLEFKYNNLQQLYTKILRVDDYDGIIFTTPRSVTALKEALCNDTIISKWKTKCNYVVGETTYDLVLKEFNLVCKGKESGNARNLSNVILNDKNQITKPLLFPCGNFKTDTLIELLDNDGIKVEAVTVYETVASSTLEDDFNSVTSNWTNIPEFFAYFSPSGVNYTYKFITKMHPVINDIKFIAIGPSTETALKEQCLTVTEVAKKPTPQDLLNAVLNFISYIKIQIDKNNEMELEDCDDVLHHFTGGTLELNSEEAKTPSSEHSLLIPNTDNHSNTPNNNRWGNTIITPIASIPQRISDKVWPKKNNETNENMSIKPAMSMLIAGNANDFFTFRQSIIEQAVKECVDFFLDNGDDSLFSAFLLTEISLWDAEKERLVLISSKNMVVVKYDFIALRRLDHRIIPLQNIDTILLGDLVYPTSSIVPNRNVQGVRLMWNKGKPLNFGNKWNPLSSDVPFITFTSHPLFFHKECTSDDQKKIYNLEEFTENIISSLNRSGSNYIIHHKNILMENYVGIGSLIHNRNGLGFFKTTTRVQSVDITIQKWELCEFCSESNNGHALINQADVEMRNYKYVQEIRAILAAQNEAIENGNGDDATTTADGVSGNTRSDEKYQHVGRRRVRNRAMD</sequence>
<dbReference type="PANTHER" id="PTHR31108:SF1">
    <property type="entry name" value="HSAC2 DOMAIN-CONTAINING PROTEIN"/>
    <property type="match status" value="1"/>
</dbReference>
<evidence type="ECO:0000256" key="1">
    <source>
        <dbReference type="ARBA" id="ARBA00004772"/>
    </source>
</evidence>
<dbReference type="FunFam" id="3.40.50.10090:FF:000003">
    <property type="entry name" value="uroporphyrinogen-III synthase"/>
    <property type="match status" value="1"/>
</dbReference>
<comment type="catalytic activity">
    <reaction evidence="11">
        <text>hydroxymethylbilane = uroporphyrinogen III + H2O</text>
        <dbReference type="Rhea" id="RHEA:18965"/>
        <dbReference type="ChEBI" id="CHEBI:15377"/>
        <dbReference type="ChEBI" id="CHEBI:57308"/>
        <dbReference type="ChEBI" id="CHEBI:57845"/>
        <dbReference type="EC" id="4.2.1.75"/>
    </reaction>
</comment>
<evidence type="ECO:0000256" key="7">
    <source>
        <dbReference type="ARBA" id="ARBA00023244"/>
    </source>
</evidence>
<feature type="domain" description="HSac2" evidence="14">
    <location>
        <begin position="431"/>
        <end position="607"/>
    </location>
</feature>
<dbReference type="Proteomes" id="UP001353858">
    <property type="component" value="Unassembled WGS sequence"/>
</dbReference>
<dbReference type="PROSITE" id="PS51791">
    <property type="entry name" value="HSAC2"/>
    <property type="match status" value="1"/>
</dbReference>
<keyword evidence="6" id="KW-0456">Lyase</keyword>
<evidence type="ECO:0000256" key="8">
    <source>
        <dbReference type="ARBA" id="ARBA00031702"/>
    </source>
</evidence>